<keyword evidence="9" id="KW-1185">Reference proteome</keyword>
<evidence type="ECO:0000259" key="7">
    <source>
        <dbReference type="PROSITE" id="PS50011"/>
    </source>
</evidence>
<keyword evidence="2 5" id="KW-0547">Nucleotide-binding</keyword>
<evidence type="ECO:0000256" key="1">
    <source>
        <dbReference type="ARBA" id="ARBA00022679"/>
    </source>
</evidence>
<dbReference type="CDD" id="cd14014">
    <property type="entry name" value="STKc_PknB_like"/>
    <property type="match status" value="1"/>
</dbReference>
<dbReference type="RefSeq" id="WP_100793039.1">
    <property type="nucleotide sequence ID" value="NZ_FOMX01000012.1"/>
</dbReference>
<dbReference type="GO" id="GO:0005524">
    <property type="term" value="F:ATP binding"/>
    <property type="evidence" value="ECO:0007669"/>
    <property type="project" value="UniProtKB-UniRule"/>
</dbReference>
<dbReference type="InterPro" id="IPR017441">
    <property type="entry name" value="Protein_kinase_ATP_BS"/>
</dbReference>
<feature type="domain" description="Protein kinase" evidence="7">
    <location>
        <begin position="61"/>
        <end position="302"/>
    </location>
</feature>
<dbReference type="Gene3D" id="1.10.510.10">
    <property type="entry name" value="Transferase(Phosphotransferase) domain 1"/>
    <property type="match status" value="1"/>
</dbReference>
<dbReference type="AlphaFoldDB" id="A0A1I1ZMN5"/>
<dbReference type="Gene3D" id="3.30.200.20">
    <property type="entry name" value="Phosphorylase Kinase, domain 1"/>
    <property type="match status" value="1"/>
</dbReference>
<dbReference type="GO" id="GO:0004674">
    <property type="term" value="F:protein serine/threonine kinase activity"/>
    <property type="evidence" value="ECO:0007669"/>
    <property type="project" value="TreeGrafter"/>
</dbReference>
<dbReference type="Proteomes" id="UP000199400">
    <property type="component" value="Unassembled WGS sequence"/>
</dbReference>
<feature type="binding site" evidence="5">
    <location>
        <position position="90"/>
    </location>
    <ligand>
        <name>ATP</name>
        <dbReference type="ChEBI" id="CHEBI:30616"/>
    </ligand>
</feature>
<dbReference type="PANTHER" id="PTHR43289">
    <property type="entry name" value="MITOGEN-ACTIVATED PROTEIN KINASE KINASE KINASE 20-RELATED"/>
    <property type="match status" value="1"/>
</dbReference>
<sequence>MSRSHTEALGGAETVARGLADTTPAGLAFPSLDGADERRMEDLMAARLFPRAAAPQRIGRYTLLDRLGRGGMGVVYAAYDPELDRRVAIKLLQRDDTARRRRLEREAQAMARLSHPNAVTLYEVGEHEGQSFLAMEFITGPDLTRWLRERGPAADRRTVLDMFIQAGRGLAAAHRVNLVHRDFKPANVFVDDDGRVRVGDFGLARQRVMEGVDLDGHSGREAVDLPGNSGELTTTGVIMGTPAYMAPEQFAGAETDARTDQFAFCVALWEALQGAGPSRARQPRRLRRRRARTTTRGRGSSE</sequence>
<name>A0A1I1ZMN5_9BACT</name>
<evidence type="ECO:0000256" key="6">
    <source>
        <dbReference type="SAM" id="MobiDB-lite"/>
    </source>
</evidence>
<feature type="compositionally biased region" description="Basic residues" evidence="6">
    <location>
        <begin position="281"/>
        <end position="295"/>
    </location>
</feature>
<dbReference type="InterPro" id="IPR000719">
    <property type="entry name" value="Prot_kinase_dom"/>
</dbReference>
<evidence type="ECO:0000313" key="9">
    <source>
        <dbReference type="Proteomes" id="UP000199400"/>
    </source>
</evidence>
<gene>
    <name evidence="8" type="ORF">SAMN02745121_03864</name>
</gene>
<proteinExistence type="predicted"/>
<evidence type="ECO:0000256" key="2">
    <source>
        <dbReference type="ARBA" id="ARBA00022741"/>
    </source>
</evidence>
<evidence type="ECO:0000256" key="5">
    <source>
        <dbReference type="PROSITE-ProRule" id="PRU10141"/>
    </source>
</evidence>
<evidence type="ECO:0000256" key="3">
    <source>
        <dbReference type="ARBA" id="ARBA00022777"/>
    </source>
</evidence>
<reference evidence="9" key="1">
    <citation type="submission" date="2016-10" db="EMBL/GenBank/DDBJ databases">
        <authorList>
            <person name="Varghese N."/>
            <person name="Submissions S."/>
        </authorList>
    </citation>
    <scope>NUCLEOTIDE SEQUENCE [LARGE SCALE GENOMIC DNA]</scope>
    <source>
        <strain evidence="9">ATCC 25963</strain>
    </source>
</reference>
<dbReference type="STRING" id="54.SAMN02745121_03864"/>
<dbReference type="EMBL" id="FOMX01000012">
    <property type="protein sequence ID" value="SFE33074.1"/>
    <property type="molecule type" value="Genomic_DNA"/>
</dbReference>
<dbReference type="PROSITE" id="PS00108">
    <property type="entry name" value="PROTEIN_KINASE_ST"/>
    <property type="match status" value="1"/>
</dbReference>
<dbReference type="OrthoDB" id="9801841at2"/>
<evidence type="ECO:0000256" key="4">
    <source>
        <dbReference type="ARBA" id="ARBA00022840"/>
    </source>
</evidence>
<dbReference type="PROSITE" id="PS50011">
    <property type="entry name" value="PROTEIN_KINASE_DOM"/>
    <property type="match status" value="1"/>
</dbReference>
<dbReference type="InterPro" id="IPR011009">
    <property type="entry name" value="Kinase-like_dom_sf"/>
</dbReference>
<feature type="region of interest" description="Disordered" evidence="6">
    <location>
        <begin position="277"/>
        <end position="302"/>
    </location>
</feature>
<keyword evidence="4 5" id="KW-0067">ATP-binding</keyword>
<protein>
    <submittedName>
        <fullName evidence="8">Protein kinase domain-containing protein</fullName>
    </submittedName>
</protein>
<dbReference type="Pfam" id="PF00069">
    <property type="entry name" value="Pkinase"/>
    <property type="match status" value="1"/>
</dbReference>
<keyword evidence="3 8" id="KW-0418">Kinase</keyword>
<organism evidence="8 9">
    <name type="scientific">Nannocystis exedens</name>
    <dbReference type="NCBI Taxonomy" id="54"/>
    <lineage>
        <taxon>Bacteria</taxon>
        <taxon>Pseudomonadati</taxon>
        <taxon>Myxococcota</taxon>
        <taxon>Polyangia</taxon>
        <taxon>Nannocystales</taxon>
        <taxon>Nannocystaceae</taxon>
        <taxon>Nannocystis</taxon>
    </lineage>
</organism>
<dbReference type="PANTHER" id="PTHR43289:SF6">
    <property type="entry name" value="SERINE_THREONINE-PROTEIN KINASE NEKL-3"/>
    <property type="match status" value="1"/>
</dbReference>
<dbReference type="SUPFAM" id="SSF56112">
    <property type="entry name" value="Protein kinase-like (PK-like)"/>
    <property type="match status" value="1"/>
</dbReference>
<evidence type="ECO:0000313" key="8">
    <source>
        <dbReference type="EMBL" id="SFE33074.1"/>
    </source>
</evidence>
<keyword evidence="1" id="KW-0808">Transferase</keyword>
<dbReference type="InterPro" id="IPR008271">
    <property type="entry name" value="Ser/Thr_kinase_AS"/>
</dbReference>
<accession>A0A1I1ZMN5</accession>
<dbReference type="PROSITE" id="PS00107">
    <property type="entry name" value="PROTEIN_KINASE_ATP"/>
    <property type="match status" value="1"/>
</dbReference>